<reference evidence="1" key="2">
    <citation type="submission" date="2014-09" db="EMBL/GenBank/DDBJ databases">
        <authorList>
            <person name="Magalhaes I.L.F."/>
            <person name="Oliveira U."/>
            <person name="Santos F.R."/>
            <person name="Vidigal T.H.D.A."/>
            <person name="Brescovit A.D."/>
            <person name="Santos A.J."/>
        </authorList>
    </citation>
    <scope>NUCLEOTIDE SEQUENCE</scope>
    <source>
        <strain evidence="1">108B</strain>
    </source>
</reference>
<reference evidence="3" key="1">
    <citation type="submission" date="2014-09" db="EMBL/GenBank/DDBJ databases">
        <authorList>
            <person name="Illeghems K.G."/>
        </authorList>
    </citation>
    <scope>NUCLEOTIDE SEQUENCE [LARGE SCALE GENOMIC DNA]</scope>
    <source>
        <strain evidence="3">108B</strain>
    </source>
</reference>
<organism evidence="1 3">
    <name type="scientific">Acetobacter senegalensis</name>
    <dbReference type="NCBI Taxonomy" id="446692"/>
    <lineage>
        <taxon>Bacteria</taxon>
        <taxon>Pseudomonadati</taxon>
        <taxon>Pseudomonadota</taxon>
        <taxon>Alphaproteobacteria</taxon>
        <taxon>Acetobacterales</taxon>
        <taxon>Acetobacteraceae</taxon>
        <taxon>Acetobacter</taxon>
    </lineage>
</organism>
<dbReference type="KEGG" id="asz:ASN_3046"/>
<evidence type="ECO:0000313" key="3">
    <source>
        <dbReference type="Proteomes" id="UP000056109"/>
    </source>
</evidence>
<dbReference type="AlphaFoldDB" id="A0A0U5EZ41"/>
<evidence type="ECO:0000313" key="2">
    <source>
        <dbReference type="EMBL" id="KXV58465.1"/>
    </source>
</evidence>
<dbReference type="PATRIC" id="fig|446692.4.peg.1896"/>
<proteinExistence type="predicted"/>
<dbReference type="RefSeq" id="WP_058988532.1">
    <property type="nucleotide sequence ID" value="NZ_JAIMFP010000009.1"/>
</dbReference>
<name>A0A0U5EZ41_9PROT</name>
<sequence length="65" mass="7185">MLALEIVTLLLAVSASAFSVFLHFWNKRKVADLEADIAKLQEKGIPVRMENVLSAARASSRKENS</sequence>
<dbReference type="EMBL" id="LHZU01000137">
    <property type="protein sequence ID" value="KXV58465.1"/>
    <property type="molecule type" value="Genomic_DNA"/>
</dbReference>
<dbReference type="EMBL" id="LN606600">
    <property type="protein sequence ID" value="CEF42294.1"/>
    <property type="molecule type" value="Genomic_DNA"/>
</dbReference>
<evidence type="ECO:0000313" key="1">
    <source>
        <dbReference type="EMBL" id="CEF42294.1"/>
    </source>
</evidence>
<gene>
    <name evidence="2" type="ORF">AD948_11225</name>
    <name evidence="1" type="ORF">ASN_3046</name>
</gene>
<dbReference type="Proteomes" id="UP000075360">
    <property type="component" value="Unassembled WGS sequence"/>
</dbReference>
<dbReference type="GeneID" id="34784003"/>
<reference evidence="2 4" key="3">
    <citation type="submission" date="2015-06" db="EMBL/GenBank/DDBJ databases">
        <title>Improved classification and identification of acetic acid bacteria using matrix-assisted laser desorption/ionization time-of-flight mass spectrometry; Gluconobacter nephelii and Gluconobacter uchimurae are later heterotypic synonyms of Gluconobacter japonicus and Gluconobacter oxydans, respectively.</title>
        <authorList>
            <person name="Li L."/>
            <person name="Cleenwerck I."/>
            <person name="De Vuyst L."/>
            <person name="Vandamme P."/>
        </authorList>
    </citation>
    <scope>NUCLEOTIDE SEQUENCE [LARGE SCALE GENOMIC DNA]</scope>
    <source>
        <strain evidence="2 4">LMG 23690</strain>
    </source>
</reference>
<dbReference type="Proteomes" id="UP000056109">
    <property type="component" value="Chromosome I"/>
</dbReference>
<evidence type="ECO:0000313" key="4">
    <source>
        <dbReference type="Proteomes" id="UP000075360"/>
    </source>
</evidence>
<dbReference type="OrthoDB" id="7222977at2"/>
<keyword evidence="3" id="KW-1185">Reference proteome</keyword>
<accession>A0A0U5EZ41</accession>
<protein>
    <submittedName>
        <fullName evidence="1">Uncharacterized protein</fullName>
    </submittedName>
</protein>